<evidence type="ECO:0000256" key="1">
    <source>
        <dbReference type="SAM" id="MobiDB-lite"/>
    </source>
</evidence>
<reference evidence="3 4" key="1">
    <citation type="submission" date="2018-04" db="EMBL/GenBank/DDBJ databases">
        <authorList>
            <person name="Go L.Y."/>
            <person name="Mitchell J.A."/>
        </authorList>
    </citation>
    <scope>NUCLEOTIDE SEQUENCE [LARGE SCALE GENOMIC DNA]</scope>
    <source>
        <strain evidence="3 4">TPD7010</strain>
    </source>
</reference>
<organism evidence="3 4">
    <name type="scientific">Microbacterium testaceum</name>
    <name type="common">Aureobacterium testaceum</name>
    <name type="synonym">Brevibacterium testaceum</name>
    <dbReference type="NCBI Taxonomy" id="2033"/>
    <lineage>
        <taxon>Bacteria</taxon>
        <taxon>Bacillati</taxon>
        <taxon>Actinomycetota</taxon>
        <taxon>Actinomycetes</taxon>
        <taxon>Micrococcales</taxon>
        <taxon>Microbacteriaceae</taxon>
        <taxon>Microbacterium</taxon>
    </lineage>
</organism>
<evidence type="ECO:0000313" key="4">
    <source>
        <dbReference type="Proteomes" id="UP000244649"/>
    </source>
</evidence>
<keyword evidence="3" id="KW-0808">Transferase</keyword>
<dbReference type="InterPro" id="IPR016181">
    <property type="entry name" value="Acyl_CoA_acyltransferase"/>
</dbReference>
<dbReference type="Pfam" id="PF13302">
    <property type="entry name" value="Acetyltransf_3"/>
    <property type="match status" value="1"/>
</dbReference>
<name>A0A2T7W987_MICTE</name>
<feature type="domain" description="N-acetyltransferase" evidence="2">
    <location>
        <begin position="23"/>
        <end position="187"/>
    </location>
</feature>
<dbReference type="AlphaFoldDB" id="A0A2T7W987"/>
<accession>A0A2T7W987</accession>
<dbReference type="SUPFAM" id="SSF55729">
    <property type="entry name" value="Acyl-CoA N-acyltransferases (Nat)"/>
    <property type="match status" value="1"/>
</dbReference>
<dbReference type="RefSeq" id="WP_116538214.1">
    <property type="nucleotide sequence ID" value="NZ_QDFT01000037.1"/>
</dbReference>
<feature type="region of interest" description="Disordered" evidence="1">
    <location>
        <begin position="199"/>
        <end position="238"/>
    </location>
</feature>
<evidence type="ECO:0000313" key="3">
    <source>
        <dbReference type="EMBL" id="PVE66046.1"/>
    </source>
</evidence>
<dbReference type="PROSITE" id="PS51186">
    <property type="entry name" value="GNAT"/>
    <property type="match status" value="1"/>
</dbReference>
<proteinExistence type="predicted"/>
<dbReference type="Proteomes" id="UP000244649">
    <property type="component" value="Unassembled WGS sequence"/>
</dbReference>
<dbReference type="Gene3D" id="3.40.630.30">
    <property type="match status" value="1"/>
</dbReference>
<dbReference type="EMBL" id="QDFT01000037">
    <property type="protein sequence ID" value="PVE66046.1"/>
    <property type="molecule type" value="Genomic_DNA"/>
</dbReference>
<gene>
    <name evidence="3" type="ORF">DC432_12835</name>
</gene>
<dbReference type="InterPro" id="IPR000182">
    <property type="entry name" value="GNAT_dom"/>
</dbReference>
<dbReference type="PANTHER" id="PTHR43415">
    <property type="entry name" value="SPERMIDINE N(1)-ACETYLTRANSFERASE"/>
    <property type="match status" value="1"/>
</dbReference>
<dbReference type="GO" id="GO:0016747">
    <property type="term" value="F:acyltransferase activity, transferring groups other than amino-acyl groups"/>
    <property type="evidence" value="ECO:0007669"/>
    <property type="project" value="InterPro"/>
</dbReference>
<protein>
    <submittedName>
        <fullName evidence="3">GNAT family N-acetyltransferase</fullName>
    </submittedName>
</protein>
<comment type="caution">
    <text evidence="3">The sequence shown here is derived from an EMBL/GenBank/DDBJ whole genome shotgun (WGS) entry which is preliminary data.</text>
</comment>
<sequence>MDDLRDTASALAYGAELLRGERVRLRATTDADLDPLVDWWRRDDAAVLQQGGVQHRPAASVREMFQAWSRNDSPGGAGFSIDDEEGRLIGHTTLWGGGLPARVATFAIIIGPDAVGRGYGTDATRTMLRYAFDELGLNKVELRVWAFNTRALRAYEKAGFVREGVRRAVAFHGGRFHDEVLMGVLTGNSPRRVELRAAPCSGTSCRPNPVIGSGEGDPPSGSARRRGRRRDGGDRSSR</sequence>
<evidence type="ECO:0000259" key="2">
    <source>
        <dbReference type="PROSITE" id="PS51186"/>
    </source>
</evidence>
<dbReference type="PANTHER" id="PTHR43415:SF3">
    <property type="entry name" value="GNAT-FAMILY ACETYLTRANSFERASE"/>
    <property type="match status" value="1"/>
</dbReference>